<evidence type="ECO:0000313" key="2">
    <source>
        <dbReference type="EMBL" id="MCY6484632.1"/>
    </source>
</evidence>
<dbReference type="RefSeq" id="WP_268040938.1">
    <property type="nucleotide sequence ID" value="NZ_JAPQER010000003.1"/>
</dbReference>
<comment type="caution">
    <text evidence="2">The sequence shown here is derived from an EMBL/GenBank/DDBJ whole genome shotgun (WGS) entry which is preliminary data.</text>
</comment>
<proteinExistence type="predicted"/>
<name>A0ABT4D0K9_9CLOT</name>
<organism evidence="2 3">
    <name type="scientific">Clostridium aestuarii</name>
    <dbReference type="NCBI Taxonomy" id="338193"/>
    <lineage>
        <taxon>Bacteria</taxon>
        <taxon>Bacillati</taxon>
        <taxon>Bacillota</taxon>
        <taxon>Clostridia</taxon>
        <taxon>Eubacteriales</taxon>
        <taxon>Clostridiaceae</taxon>
        <taxon>Clostridium</taxon>
    </lineage>
</organism>
<dbReference type="EMBL" id="JAPQER010000003">
    <property type="protein sequence ID" value="MCY6484632.1"/>
    <property type="molecule type" value="Genomic_DNA"/>
</dbReference>
<accession>A0ABT4D0K9</accession>
<evidence type="ECO:0000313" key="3">
    <source>
        <dbReference type="Proteomes" id="UP001078443"/>
    </source>
</evidence>
<feature type="domain" description="DUF4397" evidence="1">
    <location>
        <begin position="13"/>
        <end position="128"/>
    </location>
</feature>
<protein>
    <submittedName>
        <fullName evidence="2">DUF4397 domain-containing protein</fullName>
    </submittedName>
</protein>
<reference evidence="2" key="1">
    <citation type="submission" date="2022-12" db="EMBL/GenBank/DDBJ databases">
        <authorList>
            <person name="Wang J."/>
        </authorList>
    </citation>
    <scope>NUCLEOTIDE SEQUENCE</scope>
    <source>
        <strain evidence="2">HY-45-18</strain>
    </source>
</reference>
<keyword evidence="3" id="KW-1185">Reference proteome</keyword>
<gene>
    <name evidence="2" type="ORF">OW763_09800</name>
</gene>
<dbReference type="Pfam" id="PF14344">
    <property type="entry name" value="DUF4397"/>
    <property type="match status" value="1"/>
</dbReference>
<evidence type="ECO:0000259" key="1">
    <source>
        <dbReference type="Pfam" id="PF14344"/>
    </source>
</evidence>
<dbReference type="Proteomes" id="UP001078443">
    <property type="component" value="Unassembled WGS sequence"/>
</dbReference>
<dbReference type="InterPro" id="IPR025510">
    <property type="entry name" value="DUF4397"/>
</dbReference>
<sequence length="210" mass="23511">MFSPLFFRTPMTAFVRVFHASPDAPPVDIYANGKILVKNLKYKYFTEYLKIPAGNYNIKVFPAGKTTNPVIDTYLSIKPETIYTVAATGMLKDIKLLPFIDPILPMEDGKTYVRFGHLSPNTPRVDITLPDGTILFDDVGFEEITDYIPVAPKTYTIQAREAGTSNIALTIPNIKLKPNRFYTIYAVGLLGKKPPLQVLIPLDGNSYIDF</sequence>